<dbReference type="InterPro" id="IPR039008">
    <property type="entry name" value="IF_rod_dom"/>
</dbReference>
<dbReference type="GO" id="GO:0005198">
    <property type="term" value="F:structural molecule activity"/>
    <property type="evidence" value="ECO:0007669"/>
    <property type="project" value="InterPro"/>
</dbReference>
<dbReference type="Proteomes" id="UP000694546">
    <property type="component" value="Chromosome 3"/>
</dbReference>
<name>A0A8C4ZG75_GADMO</name>
<dbReference type="PANTHER" id="PTHR23239">
    <property type="entry name" value="INTERMEDIATE FILAMENT"/>
    <property type="match status" value="1"/>
</dbReference>
<dbReference type="AlphaFoldDB" id="A0A8C4ZG75"/>
<dbReference type="Ensembl" id="ENSGMOT00000014224.2">
    <property type="protein sequence ID" value="ENSGMOP00000013862.2"/>
    <property type="gene ID" value="ENSGMOG00000012962.2"/>
</dbReference>
<feature type="coiled-coil region" evidence="3">
    <location>
        <begin position="138"/>
        <end position="165"/>
    </location>
</feature>
<dbReference type="Pfam" id="PF00038">
    <property type="entry name" value="Filament"/>
    <property type="match status" value="1"/>
</dbReference>
<reference evidence="5" key="2">
    <citation type="submission" date="2025-09" db="UniProtKB">
        <authorList>
            <consortium name="Ensembl"/>
        </authorList>
    </citation>
    <scope>IDENTIFICATION</scope>
</reference>
<dbReference type="Gene3D" id="1.20.5.1160">
    <property type="entry name" value="Vasodilator-stimulated phosphoprotein"/>
    <property type="match status" value="1"/>
</dbReference>
<dbReference type="PRINTS" id="PR01248">
    <property type="entry name" value="TYPE1KERATIN"/>
</dbReference>
<dbReference type="Gene3D" id="1.20.5.500">
    <property type="entry name" value="Single helix bin"/>
    <property type="match status" value="1"/>
</dbReference>
<dbReference type="Gene3D" id="1.20.5.170">
    <property type="match status" value="1"/>
</dbReference>
<accession>A0A8C4ZG75</accession>
<evidence type="ECO:0000313" key="5">
    <source>
        <dbReference type="Ensembl" id="ENSGMOP00000013862.2"/>
    </source>
</evidence>
<evidence type="ECO:0000313" key="6">
    <source>
        <dbReference type="Proteomes" id="UP000694546"/>
    </source>
</evidence>
<proteinExistence type="predicted"/>
<keyword evidence="2 3" id="KW-0175">Coiled coil</keyword>
<keyword evidence="1" id="KW-0403">Intermediate filament</keyword>
<dbReference type="SUPFAM" id="SSF64593">
    <property type="entry name" value="Intermediate filament protein, coiled coil region"/>
    <property type="match status" value="1"/>
</dbReference>
<dbReference type="SMART" id="SM01391">
    <property type="entry name" value="Filament"/>
    <property type="match status" value="1"/>
</dbReference>
<reference evidence="5" key="1">
    <citation type="submission" date="2025-08" db="UniProtKB">
        <authorList>
            <consortium name="Ensembl"/>
        </authorList>
    </citation>
    <scope>IDENTIFICATION</scope>
</reference>
<feature type="coiled-coil region" evidence="3">
    <location>
        <begin position="220"/>
        <end position="282"/>
    </location>
</feature>
<dbReference type="GO" id="GO:0005882">
    <property type="term" value="C:intermediate filament"/>
    <property type="evidence" value="ECO:0007669"/>
    <property type="project" value="UniProtKB-KW"/>
</dbReference>
<evidence type="ECO:0000259" key="4">
    <source>
        <dbReference type="PROSITE" id="PS51842"/>
    </source>
</evidence>
<sequence>MSFTSRSYSSQRPTTSYSKGSFNLADGLDLTWGPTRRPPCRTSTTACSTYLDQVRTLEKENGRLEQQIREWTLSRTVVTHDHSGSLATIRFAYRVNAKIILDIDNAKLAADDFKMKFEGEQAMRLVVEADTMGLKRVLDEMNMNRMDLESMYESLKEELIMLKRKPPGVGGQVDVEVDTPPATDLNQAMTEVREHYETMITKNRKELESWYQSKQESELLLKARMELKELKTTCQRLQIDLQSHLSMVGLARSTLYGLQCTVTSLEEQLSQLHANIAHHKQEYDMLLDLKTRLEYGDRRVPPAA</sequence>
<dbReference type="PROSITE" id="PS51842">
    <property type="entry name" value="IF_ROD_2"/>
    <property type="match status" value="1"/>
</dbReference>
<dbReference type="PANTHER" id="PTHR23239:SF367">
    <property type="entry name" value="KERATIN 15-RELATED"/>
    <property type="match status" value="1"/>
</dbReference>
<feature type="domain" description="IF rod" evidence="4">
    <location>
        <begin position="1"/>
        <end position="304"/>
    </location>
</feature>
<evidence type="ECO:0000256" key="3">
    <source>
        <dbReference type="SAM" id="Coils"/>
    </source>
</evidence>
<organism evidence="5 6">
    <name type="scientific">Gadus morhua</name>
    <name type="common">Atlantic cod</name>
    <dbReference type="NCBI Taxonomy" id="8049"/>
    <lineage>
        <taxon>Eukaryota</taxon>
        <taxon>Metazoa</taxon>
        <taxon>Chordata</taxon>
        <taxon>Craniata</taxon>
        <taxon>Vertebrata</taxon>
        <taxon>Euteleostomi</taxon>
        <taxon>Actinopterygii</taxon>
        <taxon>Neopterygii</taxon>
        <taxon>Teleostei</taxon>
        <taxon>Neoteleostei</taxon>
        <taxon>Acanthomorphata</taxon>
        <taxon>Zeiogadaria</taxon>
        <taxon>Gadariae</taxon>
        <taxon>Gadiformes</taxon>
        <taxon>Gadoidei</taxon>
        <taxon>Gadidae</taxon>
        <taxon>Gadus</taxon>
    </lineage>
</organism>
<evidence type="ECO:0000256" key="2">
    <source>
        <dbReference type="ARBA" id="ARBA00023054"/>
    </source>
</evidence>
<dbReference type="OMA" id="HANIAHH"/>
<protein>
    <submittedName>
        <fullName evidence="5">Keratin 98</fullName>
    </submittedName>
</protein>
<dbReference type="GeneTree" id="ENSGT00950000182969"/>
<feature type="coiled-coil region" evidence="3">
    <location>
        <begin position="47"/>
        <end position="74"/>
    </location>
</feature>
<dbReference type="InterPro" id="IPR002957">
    <property type="entry name" value="Keratin_I"/>
</dbReference>
<keyword evidence="6" id="KW-1185">Reference proteome</keyword>
<evidence type="ECO:0000256" key="1">
    <source>
        <dbReference type="ARBA" id="ARBA00022754"/>
    </source>
</evidence>